<dbReference type="EMBL" id="JAXCGZ010000173">
    <property type="protein sequence ID" value="KAK7086487.1"/>
    <property type="molecule type" value="Genomic_DNA"/>
</dbReference>
<dbReference type="Pfam" id="PF00059">
    <property type="entry name" value="Lectin_C"/>
    <property type="match status" value="1"/>
</dbReference>
<evidence type="ECO:0000259" key="3">
    <source>
        <dbReference type="PROSITE" id="PS50041"/>
    </source>
</evidence>
<dbReference type="InterPro" id="IPR016186">
    <property type="entry name" value="C-type_lectin-like/link_sf"/>
</dbReference>
<reference evidence="4 5" key="1">
    <citation type="submission" date="2023-11" db="EMBL/GenBank/DDBJ databases">
        <title>Halocaridina rubra genome assembly.</title>
        <authorList>
            <person name="Smith C."/>
        </authorList>
    </citation>
    <scope>NUCLEOTIDE SEQUENCE [LARGE SCALE GENOMIC DNA]</scope>
    <source>
        <strain evidence="4">EP-1</strain>
        <tissue evidence="4">Whole</tissue>
    </source>
</reference>
<dbReference type="SUPFAM" id="SSF56436">
    <property type="entry name" value="C-type lectin-like"/>
    <property type="match status" value="1"/>
</dbReference>
<feature type="domain" description="C-type lectin" evidence="3">
    <location>
        <begin position="262"/>
        <end position="379"/>
    </location>
</feature>
<feature type="region of interest" description="Disordered" evidence="1">
    <location>
        <begin position="59"/>
        <end position="93"/>
    </location>
</feature>
<feature type="compositionally biased region" description="Polar residues" evidence="1">
    <location>
        <begin position="128"/>
        <end position="143"/>
    </location>
</feature>
<dbReference type="InterPro" id="IPR016187">
    <property type="entry name" value="CTDL_fold"/>
</dbReference>
<sequence length="381" mass="43143">MKIYNLRLFWRLGLMLLLNLSLLSKIVKADYYYDYPLYDDQNLAEYYGEHLTESTELAKPTTPQIGTMPKPEKGQVDPKSLKESASTEKKFVSSTTTKSTTKFPAVTESYSAVADKSHEVTEPYYTVSDQSYTTTEQSRSTSEGYLERSEETRQGAAVGPDIQLRMLAYQNANALRQITNVMSTVVSKLSGQRCSDTGESGHTLQELSKSIKEGFTVLVEAVQDLNTTLRHYRQDIARKVFGIEDNTVFENNGQCPSPFIPVGEDCLYFETEYLRDFNSARQACIDMGAKLAELTSFQPFIDAVRAMGLRRDTSIYIGGSDEDSEGDWKWLSGRRMDNIPWGEDEPNNIGEREHCITYSVDMNSFNDLNCDNRCEYACMIK</sequence>
<feature type="region of interest" description="Disordered" evidence="1">
    <location>
        <begin position="128"/>
        <end position="154"/>
    </location>
</feature>
<dbReference type="SMART" id="SM00034">
    <property type="entry name" value="CLECT"/>
    <property type="match status" value="1"/>
</dbReference>
<gene>
    <name evidence="4" type="ORF">SK128_006690</name>
</gene>
<evidence type="ECO:0000256" key="1">
    <source>
        <dbReference type="SAM" id="MobiDB-lite"/>
    </source>
</evidence>
<evidence type="ECO:0000256" key="2">
    <source>
        <dbReference type="SAM" id="SignalP"/>
    </source>
</evidence>
<dbReference type="Gene3D" id="3.10.100.10">
    <property type="entry name" value="Mannose-Binding Protein A, subunit A"/>
    <property type="match status" value="1"/>
</dbReference>
<keyword evidence="5" id="KW-1185">Reference proteome</keyword>
<protein>
    <recommendedName>
        <fullName evidence="3">C-type lectin domain-containing protein</fullName>
    </recommendedName>
</protein>
<dbReference type="InterPro" id="IPR001304">
    <property type="entry name" value="C-type_lectin-like"/>
</dbReference>
<dbReference type="PROSITE" id="PS50041">
    <property type="entry name" value="C_TYPE_LECTIN_2"/>
    <property type="match status" value="1"/>
</dbReference>
<evidence type="ECO:0000313" key="5">
    <source>
        <dbReference type="Proteomes" id="UP001381693"/>
    </source>
</evidence>
<keyword evidence="2" id="KW-0732">Signal</keyword>
<evidence type="ECO:0000313" key="4">
    <source>
        <dbReference type="EMBL" id="KAK7086487.1"/>
    </source>
</evidence>
<proteinExistence type="predicted"/>
<comment type="caution">
    <text evidence="4">The sequence shown here is derived from an EMBL/GenBank/DDBJ whole genome shotgun (WGS) entry which is preliminary data.</text>
</comment>
<dbReference type="PANTHER" id="PTHR22803">
    <property type="entry name" value="MANNOSE, PHOSPHOLIPASE, LECTIN RECEPTOR RELATED"/>
    <property type="match status" value="1"/>
</dbReference>
<organism evidence="4 5">
    <name type="scientific">Halocaridina rubra</name>
    <name type="common">Hawaiian red shrimp</name>
    <dbReference type="NCBI Taxonomy" id="373956"/>
    <lineage>
        <taxon>Eukaryota</taxon>
        <taxon>Metazoa</taxon>
        <taxon>Ecdysozoa</taxon>
        <taxon>Arthropoda</taxon>
        <taxon>Crustacea</taxon>
        <taxon>Multicrustacea</taxon>
        <taxon>Malacostraca</taxon>
        <taxon>Eumalacostraca</taxon>
        <taxon>Eucarida</taxon>
        <taxon>Decapoda</taxon>
        <taxon>Pleocyemata</taxon>
        <taxon>Caridea</taxon>
        <taxon>Atyoidea</taxon>
        <taxon>Atyidae</taxon>
        <taxon>Halocaridina</taxon>
    </lineage>
</organism>
<dbReference type="AlphaFoldDB" id="A0AAN9AGJ8"/>
<dbReference type="Proteomes" id="UP001381693">
    <property type="component" value="Unassembled WGS sequence"/>
</dbReference>
<accession>A0AAN9AGJ8</accession>
<feature type="signal peptide" evidence="2">
    <location>
        <begin position="1"/>
        <end position="29"/>
    </location>
</feature>
<name>A0AAN9AGJ8_HALRR</name>
<dbReference type="InterPro" id="IPR050111">
    <property type="entry name" value="C-type_lectin/snaclec_domain"/>
</dbReference>
<feature type="chain" id="PRO_5042945670" description="C-type lectin domain-containing protein" evidence="2">
    <location>
        <begin position="30"/>
        <end position="381"/>
    </location>
</feature>
<feature type="compositionally biased region" description="Basic and acidic residues" evidence="1">
    <location>
        <begin position="70"/>
        <end position="91"/>
    </location>
</feature>